<dbReference type="Proteomes" id="UP000190092">
    <property type="component" value="Unassembled WGS sequence"/>
</dbReference>
<proteinExistence type="predicted"/>
<evidence type="ECO:0000256" key="4">
    <source>
        <dbReference type="PROSITE-ProRule" id="PRU00335"/>
    </source>
</evidence>
<sequence length="230" mass="25026">MNDVTAFLNAQLPPLPPVLTAAFQGQPRLRKRERTRRQLIAAAARVYSVRGIAKTTVREIAAAAEVAPVTFYNHFHSETELMQAVGTWVADVLCQRIVESYAHIPRGAERMSIGCRRLLWLAEESPPWALLVADVASATPAFMQQIGPYVLADLHLGQKQKEFGAVGDSTTLDLVSGTVLQAMRRIALGLAPTRHALAVVTAILCGLGMSPREARALARRPMPRLATDAT</sequence>
<keyword evidence="2 4" id="KW-0238">DNA-binding</keyword>
<dbReference type="Gene3D" id="1.10.357.10">
    <property type="entry name" value="Tetracycline Repressor, domain 2"/>
    <property type="match status" value="1"/>
</dbReference>
<evidence type="ECO:0000259" key="5">
    <source>
        <dbReference type="PROSITE" id="PS50977"/>
    </source>
</evidence>
<reference evidence="7" key="1">
    <citation type="submission" date="2017-02" db="EMBL/GenBank/DDBJ databases">
        <authorList>
            <person name="Varghese N."/>
            <person name="Submissions S."/>
        </authorList>
    </citation>
    <scope>NUCLEOTIDE SEQUENCE [LARGE SCALE GENOMIC DNA]</scope>
    <source>
        <strain evidence="7">ATCC 27094</strain>
    </source>
</reference>
<dbReference type="PROSITE" id="PS50977">
    <property type="entry name" value="HTH_TETR_2"/>
    <property type="match status" value="1"/>
</dbReference>
<dbReference type="InterPro" id="IPR050109">
    <property type="entry name" value="HTH-type_TetR-like_transc_reg"/>
</dbReference>
<evidence type="ECO:0000256" key="2">
    <source>
        <dbReference type="ARBA" id="ARBA00023125"/>
    </source>
</evidence>
<dbReference type="EMBL" id="FUWJ01000016">
    <property type="protein sequence ID" value="SKA38588.1"/>
    <property type="molecule type" value="Genomic_DNA"/>
</dbReference>
<dbReference type="PANTHER" id="PTHR30055:SF234">
    <property type="entry name" value="HTH-TYPE TRANSCRIPTIONAL REGULATOR BETI"/>
    <property type="match status" value="1"/>
</dbReference>
<evidence type="ECO:0000313" key="7">
    <source>
        <dbReference type="Proteomes" id="UP000190092"/>
    </source>
</evidence>
<name>A0A1T4TEC3_9HYPH</name>
<accession>A0A1T4TEC3</accession>
<dbReference type="PANTHER" id="PTHR30055">
    <property type="entry name" value="HTH-TYPE TRANSCRIPTIONAL REGULATOR RUTR"/>
    <property type="match status" value="1"/>
</dbReference>
<gene>
    <name evidence="6" type="ORF">SAMN02745126_06057</name>
</gene>
<evidence type="ECO:0000256" key="3">
    <source>
        <dbReference type="ARBA" id="ARBA00023163"/>
    </source>
</evidence>
<dbReference type="InterPro" id="IPR001647">
    <property type="entry name" value="HTH_TetR"/>
</dbReference>
<dbReference type="Pfam" id="PF21306">
    <property type="entry name" value="TetR_C_40"/>
    <property type="match status" value="1"/>
</dbReference>
<feature type="domain" description="HTH tetR-type" evidence="5">
    <location>
        <begin position="33"/>
        <end position="93"/>
    </location>
</feature>
<keyword evidence="3" id="KW-0804">Transcription</keyword>
<keyword evidence="7" id="KW-1185">Reference proteome</keyword>
<keyword evidence="1" id="KW-0805">Transcription regulation</keyword>
<dbReference type="SUPFAM" id="SSF46689">
    <property type="entry name" value="Homeodomain-like"/>
    <property type="match status" value="1"/>
</dbReference>
<protein>
    <submittedName>
        <fullName evidence="6">Transcriptional regulator, TetR family</fullName>
    </submittedName>
</protein>
<evidence type="ECO:0000256" key="1">
    <source>
        <dbReference type="ARBA" id="ARBA00023015"/>
    </source>
</evidence>
<dbReference type="PRINTS" id="PR00455">
    <property type="entry name" value="HTHTETR"/>
</dbReference>
<dbReference type="AlphaFoldDB" id="A0A1T4TEC3"/>
<dbReference type="Pfam" id="PF00440">
    <property type="entry name" value="TetR_N"/>
    <property type="match status" value="1"/>
</dbReference>
<dbReference type="GO" id="GO:0003700">
    <property type="term" value="F:DNA-binding transcription factor activity"/>
    <property type="evidence" value="ECO:0007669"/>
    <property type="project" value="TreeGrafter"/>
</dbReference>
<dbReference type="InterPro" id="IPR009057">
    <property type="entry name" value="Homeodomain-like_sf"/>
</dbReference>
<organism evidence="6 7">
    <name type="scientific">Enhydrobacter aerosaccus</name>
    <dbReference type="NCBI Taxonomy" id="225324"/>
    <lineage>
        <taxon>Bacteria</taxon>
        <taxon>Pseudomonadati</taxon>
        <taxon>Pseudomonadota</taxon>
        <taxon>Alphaproteobacteria</taxon>
        <taxon>Hyphomicrobiales</taxon>
        <taxon>Enhydrobacter</taxon>
    </lineage>
</organism>
<feature type="DNA-binding region" description="H-T-H motif" evidence="4">
    <location>
        <begin position="56"/>
        <end position="75"/>
    </location>
</feature>
<dbReference type="InterPro" id="IPR049513">
    <property type="entry name" value="TetR_C_40"/>
</dbReference>
<evidence type="ECO:0000313" key="6">
    <source>
        <dbReference type="EMBL" id="SKA38588.1"/>
    </source>
</evidence>
<dbReference type="RefSeq" id="WP_170921228.1">
    <property type="nucleotide sequence ID" value="NZ_FUWJ01000016.1"/>
</dbReference>
<dbReference type="GO" id="GO:0000976">
    <property type="term" value="F:transcription cis-regulatory region binding"/>
    <property type="evidence" value="ECO:0007669"/>
    <property type="project" value="TreeGrafter"/>
</dbReference>
<dbReference type="STRING" id="225324.SAMN02745126_06057"/>